<sequence>MLLSTLFVNGILIAAAFALPAAKGAWRSRRASTTNGTSPRDSPGLGSGSRRSQPSIAGSADLQFSTNWAGAVISEAPGFWKAVTSSFNVPQATPGGVAVWVGIDGNTCQQAILQAGINAIDFNGQPTYQAWWEWFPNPETLVPLAVGPGHTMQVSVQANSLTTGLVTIENLSTGQFVQENVQGPVPLCLQDAEWIVEDFEENGGLVPFANFGTVTFSGAAAITNAGGTAIPGGEANVLDIEQNGAVLTSVLVDGVTVVVSHT</sequence>
<dbReference type="EMBL" id="BPQB01000058">
    <property type="protein sequence ID" value="GJE96333.1"/>
    <property type="molecule type" value="Genomic_DNA"/>
</dbReference>
<accession>A0A9P3GI23</accession>
<protein>
    <submittedName>
        <fullName evidence="4">Peptidase G1 domain-containing protein</fullName>
    </submittedName>
</protein>
<dbReference type="InterPro" id="IPR000250">
    <property type="entry name" value="Peptidase_G1"/>
</dbReference>
<gene>
    <name evidence="4" type="ORF">PsYK624_125270</name>
</gene>
<keyword evidence="3" id="KW-0732">Signal</keyword>
<keyword evidence="5" id="KW-1185">Reference proteome</keyword>
<dbReference type="GO" id="GO:0006508">
    <property type="term" value="P:proteolysis"/>
    <property type="evidence" value="ECO:0007669"/>
    <property type="project" value="InterPro"/>
</dbReference>
<dbReference type="AlphaFoldDB" id="A0A9P3GI23"/>
<evidence type="ECO:0000256" key="2">
    <source>
        <dbReference type="SAM" id="MobiDB-lite"/>
    </source>
</evidence>
<dbReference type="Gene3D" id="2.60.120.700">
    <property type="entry name" value="Peptidase G1"/>
    <property type="match status" value="1"/>
</dbReference>
<evidence type="ECO:0000256" key="3">
    <source>
        <dbReference type="SAM" id="SignalP"/>
    </source>
</evidence>
<reference evidence="4 5" key="1">
    <citation type="submission" date="2021-08" db="EMBL/GenBank/DDBJ databases">
        <title>Draft Genome Sequence of Phanerochaete sordida strain YK-624.</title>
        <authorList>
            <person name="Mori T."/>
            <person name="Dohra H."/>
            <person name="Suzuki T."/>
            <person name="Kawagishi H."/>
            <person name="Hirai H."/>
        </authorList>
    </citation>
    <scope>NUCLEOTIDE SEQUENCE [LARGE SCALE GENOMIC DNA]</scope>
    <source>
        <strain evidence="4 5">YK-624</strain>
    </source>
</reference>
<dbReference type="InterPro" id="IPR038656">
    <property type="entry name" value="Peptidase_G1_sf"/>
</dbReference>
<dbReference type="OrthoDB" id="2862635at2759"/>
<dbReference type="CDD" id="cd13426">
    <property type="entry name" value="Peptidase_G1"/>
    <property type="match status" value="1"/>
</dbReference>
<dbReference type="PANTHER" id="PTHR37536">
    <property type="entry name" value="PUTATIVE (AFU_ORTHOLOGUE AFUA_3G02970)-RELATED"/>
    <property type="match status" value="1"/>
</dbReference>
<dbReference type="GO" id="GO:0070007">
    <property type="term" value="F:glutamic-type endopeptidase activity"/>
    <property type="evidence" value="ECO:0007669"/>
    <property type="project" value="InterPro"/>
</dbReference>
<feature type="active site" description="Proton acceptor" evidence="1">
    <location>
        <position position="197"/>
    </location>
</feature>
<evidence type="ECO:0000313" key="4">
    <source>
        <dbReference type="EMBL" id="GJE96333.1"/>
    </source>
</evidence>
<feature type="chain" id="PRO_5040199292" evidence="3">
    <location>
        <begin position="19"/>
        <end position="262"/>
    </location>
</feature>
<dbReference type="SUPFAM" id="SSF49899">
    <property type="entry name" value="Concanavalin A-like lectins/glucanases"/>
    <property type="match status" value="1"/>
</dbReference>
<dbReference type="Pfam" id="PF01828">
    <property type="entry name" value="Peptidase_A4"/>
    <property type="match status" value="1"/>
</dbReference>
<dbReference type="Proteomes" id="UP000703269">
    <property type="component" value="Unassembled WGS sequence"/>
</dbReference>
<comment type="caution">
    <text evidence="4">The sequence shown here is derived from an EMBL/GenBank/DDBJ whole genome shotgun (WGS) entry which is preliminary data.</text>
</comment>
<evidence type="ECO:0000313" key="5">
    <source>
        <dbReference type="Proteomes" id="UP000703269"/>
    </source>
</evidence>
<proteinExistence type="predicted"/>
<dbReference type="PANTHER" id="PTHR37536:SF1">
    <property type="entry name" value="ASPERGILLOPEPSIN, PUTAITVE (AFU_ORTHOLOGUE AFUA_7G01200)"/>
    <property type="match status" value="1"/>
</dbReference>
<dbReference type="PRINTS" id="PR00977">
    <property type="entry name" value="SCYTLDPTASE"/>
</dbReference>
<feature type="signal peptide" evidence="3">
    <location>
        <begin position="1"/>
        <end position="18"/>
    </location>
</feature>
<dbReference type="InterPro" id="IPR013320">
    <property type="entry name" value="ConA-like_dom_sf"/>
</dbReference>
<feature type="compositionally biased region" description="Polar residues" evidence="2">
    <location>
        <begin position="31"/>
        <end position="40"/>
    </location>
</feature>
<feature type="region of interest" description="Disordered" evidence="2">
    <location>
        <begin position="28"/>
        <end position="56"/>
    </location>
</feature>
<evidence type="ECO:0000256" key="1">
    <source>
        <dbReference type="PIRSR" id="PIRSR600250-50"/>
    </source>
</evidence>
<organism evidence="4 5">
    <name type="scientific">Phanerochaete sordida</name>
    <dbReference type="NCBI Taxonomy" id="48140"/>
    <lineage>
        <taxon>Eukaryota</taxon>
        <taxon>Fungi</taxon>
        <taxon>Dikarya</taxon>
        <taxon>Basidiomycota</taxon>
        <taxon>Agaricomycotina</taxon>
        <taxon>Agaricomycetes</taxon>
        <taxon>Polyporales</taxon>
        <taxon>Phanerochaetaceae</taxon>
        <taxon>Phanerochaete</taxon>
    </lineage>
</organism>
<name>A0A9P3GI23_9APHY</name>